<dbReference type="AlphaFoldDB" id="A0A0P1F651"/>
<feature type="chain" id="PRO_5006062309" description="Dihydrodipicolinate reductase" evidence="1">
    <location>
        <begin position="20"/>
        <end position="117"/>
    </location>
</feature>
<evidence type="ECO:0000313" key="3">
    <source>
        <dbReference type="Proteomes" id="UP000051587"/>
    </source>
</evidence>
<evidence type="ECO:0000313" key="2">
    <source>
        <dbReference type="EMBL" id="CUH63301.1"/>
    </source>
</evidence>
<feature type="signal peptide" evidence="1">
    <location>
        <begin position="1"/>
        <end position="19"/>
    </location>
</feature>
<organism evidence="2 3">
    <name type="scientific">Thalassovita gelatinovora</name>
    <name type="common">Thalassobius gelatinovorus</name>
    <dbReference type="NCBI Taxonomy" id="53501"/>
    <lineage>
        <taxon>Bacteria</taxon>
        <taxon>Pseudomonadati</taxon>
        <taxon>Pseudomonadota</taxon>
        <taxon>Alphaproteobacteria</taxon>
        <taxon>Rhodobacterales</taxon>
        <taxon>Roseobacteraceae</taxon>
        <taxon>Thalassovita</taxon>
    </lineage>
</organism>
<accession>A0A0P1F651</accession>
<evidence type="ECO:0008006" key="4">
    <source>
        <dbReference type="Google" id="ProtNLM"/>
    </source>
</evidence>
<sequence length="117" mass="13499">MIRTSVFIAAFLCTLPTFASGFSTLNTRDSFLQMVEGRKLRQFLVWIRFDDLGQIKGRAWGRPVLGNWYWQDEKLCQRMFWGTADKGKSCVKVRIGAERVLFIPDKGGGQIEEYILD</sequence>
<dbReference type="OrthoDB" id="7874348at2"/>
<name>A0A0P1F651_THAGE</name>
<evidence type="ECO:0000256" key="1">
    <source>
        <dbReference type="SAM" id="SignalP"/>
    </source>
</evidence>
<gene>
    <name evidence="2" type="ORF">TG4357_00590</name>
</gene>
<dbReference type="RefSeq" id="WP_074646963.1">
    <property type="nucleotide sequence ID" value="NZ_CP051181.1"/>
</dbReference>
<proteinExistence type="predicted"/>
<dbReference type="EMBL" id="CYSA01000007">
    <property type="protein sequence ID" value="CUH63301.1"/>
    <property type="molecule type" value="Genomic_DNA"/>
</dbReference>
<keyword evidence="1" id="KW-0732">Signal</keyword>
<reference evidence="2 3" key="1">
    <citation type="submission" date="2015-09" db="EMBL/GenBank/DDBJ databases">
        <authorList>
            <consortium name="Swine Surveillance"/>
        </authorList>
    </citation>
    <scope>NUCLEOTIDE SEQUENCE [LARGE SCALE GENOMIC DNA]</scope>
    <source>
        <strain evidence="2 3">CECT 4357</strain>
    </source>
</reference>
<dbReference type="STRING" id="53501.SAMN04488043_10792"/>
<protein>
    <recommendedName>
        <fullName evidence="4">Dihydrodipicolinate reductase</fullName>
    </recommendedName>
</protein>
<dbReference type="Proteomes" id="UP000051587">
    <property type="component" value="Unassembled WGS sequence"/>
</dbReference>
<keyword evidence="3" id="KW-1185">Reference proteome</keyword>